<organism evidence="1 2">
    <name type="scientific">Colocasia esculenta</name>
    <name type="common">Wild taro</name>
    <name type="synonym">Arum esculentum</name>
    <dbReference type="NCBI Taxonomy" id="4460"/>
    <lineage>
        <taxon>Eukaryota</taxon>
        <taxon>Viridiplantae</taxon>
        <taxon>Streptophyta</taxon>
        <taxon>Embryophyta</taxon>
        <taxon>Tracheophyta</taxon>
        <taxon>Spermatophyta</taxon>
        <taxon>Magnoliopsida</taxon>
        <taxon>Liliopsida</taxon>
        <taxon>Araceae</taxon>
        <taxon>Aroideae</taxon>
        <taxon>Colocasieae</taxon>
        <taxon>Colocasia</taxon>
    </lineage>
</organism>
<dbReference type="AlphaFoldDB" id="A0A843W7L5"/>
<comment type="caution">
    <text evidence="1">The sequence shown here is derived from an EMBL/GenBank/DDBJ whole genome shotgun (WGS) entry which is preliminary data.</text>
</comment>
<evidence type="ECO:0000313" key="1">
    <source>
        <dbReference type="EMBL" id="MQM02978.1"/>
    </source>
</evidence>
<dbReference type="Proteomes" id="UP000652761">
    <property type="component" value="Unassembled WGS sequence"/>
</dbReference>
<protein>
    <submittedName>
        <fullName evidence="1">Uncharacterized protein</fullName>
    </submittedName>
</protein>
<dbReference type="EMBL" id="NMUH01002953">
    <property type="protein sequence ID" value="MQM02978.1"/>
    <property type="molecule type" value="Genomic_DNA"/>
</dbReference>
<gene>
    <name evidence="1" type="ORF">Taro_035744</name>
</gene>
<keyword evidence="2" id="KW-1185">Reference proteome</keyword>
<sequence>MENALHHAMGIAALVSMRGEASGTAAKNDTEMTKGQGVLLFGNGLGRTEIGNACATKLGCVPAFGSSHLGAQLRAALESFAENWKGKPSTYVENLTKQNSKHAQHIIFEAITEEGQHIEEPFRARRAAVLRRHSRARSRTPIMSGSRSRVASRVTLKLRNRIASIPPKREVRSANANDIVVSVHHSSADAIDIVVSVYSSVDAGLRTDKGCCGCRFAKSPRYQITEREKYRSYRVDAVVKTSVGAAATNANNNGYGVGAT</sequence>
<accession>A0A843W7L5</accession>
<evidence type="ECO:0000313" key="2">
    <source>
        <dbReference type="Proteomes" id="UP000652761"/>
    </source>
</evidence>
<name>A0A843W7L5_COLES</name>
<proteinExistence type="predicted"/>
<reference evidence="1" key="1">
    <citation type="submission" date="2017-07" db="EMBL/GenBank/DDBJ databases">
        <title>Taro Niue Genome Assembly and Annotation.</title>
        <authorList>
            <person name="Atibalentja N."/>
            <person name="Keating K."/>
            <person name="Fields C.J."/>
        </authorList>
    </citation>
    <scope>NUCLEOTIDE SEQUENCE</scope>
    <source>
        <strain evidence="1">Niue_2</strain>
        <tissue evidence="1">Leaf</tissue>
    </source>
</reference>